<gene>
    <name evidence="3" type="ORF">DVH02_26500</name>
</gene>
<proteinExistence type="predicted"/>
<sequence length="164" mass="17242">MAAPAPAPRTAPSALPVTFRPTRTRAVLLTAGAALFVAVSAIGMLLDGLHPGERLSFVLTALLFSGVLVLLSRPKVVADETGITVVNITRTRRLEWAEILRVNLRPGDAWVFLDLNDGSSMPVLGIQPGVARAHALRDARALRALSESRTAVATERPGPLPGGG</sequence>
<reference evidence="3 4" key="1">
    <citation type="submission" date="2018-07" db="EMBL/GenBank/DDBJ databases">
        <title>Streptomyces species from bats.</title>
        <authorList>
            <person name="Dunlap C."/>
        </authorList>
    </citation>
    <scope>NUCLEOTIDE SEQUENCE [LARGE SCALE GENOMIC DNA]</scope>
    <source>
        <strain evidence="3 4">AC230</strain>
    </source>
</reference>
<evidence type="ECO:0000313" key="3">
    <source>
        <dbReference type="EMBL" id="RDG35193.1"/>
    </source>
</evidence>
<accession>A0A370B5Q0</accession>
<feature type="transmembrane region" description="Helical" evidence="1">
    <location>
        <begin position="52"/>
        <end position="71"/>
    </location>
</feature>
<evidence type="ECO:0000259" key="2">
    <source>
        <dbReference type="Pfam" id="PF10756"/>
    </source>
</evidence>
<feature type="transmembrane region" description="Helical" evidence="1">
    <location>
        <begin position="26"/>
        <end position="46"/>
    </location>
</feature>
<keyword evidence="1" id="KW-0472">Membrane</keyword>
<dbReference type="InterPro" id="IPR019692">
    <property type="entry name" value="CFP-6_PH"/>
</dbReference>
<comment type="caution">
    <text evidence="3">The sequence shown here is derived from an EMBL/GenBank/DDBJ whole genome shotgun (WGS) entry which is preliminary data.</text>
</comment>
<keyword evidence="1" id="KW-1133">Transmembrane helix</keyword>
<dbReference type="EMBL" id="QQNA01000244">
    <property type="protein sequence ID" value="RDG35193.1"/>
    <property type="molecule type" value="Genomic_DNA"/>
</dbReference>
<dbReference type="OrthoDB" id="3824918at2"/>
<evidence type="ECO:0000256" key="1">
    <source>
        <dbReference type="SAM" id="Phobius"/>
    </source>
</evidence>
<keyword evidence="4" id="KW-1185">Reference proteome</keyword>
<evidence type="ECO:0000313" key="4">
    <source>
        <dbReference type="Proteomes" id="UP000253741"/>
    </source>
</evidence>
<organism evidence="3 4">
    <name type="scientific">Streptomyces corynorhini</name>
    <dbReference type="NCBI Taxonomy" id="2282652"/>
    <lineage>
        <taxon>Bacteria</taxon>
        <taxon>Bacillati</taxon>
        <taxon>Actinomycetota</taxon>
        <taxon>Actinomycetes</taxon>
        <taxon>Kitasatosporales</taxon>
        <taxon>Streptomycetaceae</taxon>
        <taxon>Streptomyces</taxon>
    </lineage>
</organism>
<dbReference type="AlphaFoldDB" id="A0A370B5Q0"/>
<keyword evidence="1" id="KW-0812">Transmembrane</keyword>
<name>A0A370B5Q0_9ACTN</name>
<protein>
    <submittedName>
        <fullName evidence="3">PH domain-containing protein</fullName>
    </submittedName>
</protein>
<feature type="domain" description="Low molecular weight protein antigen 6 PH" evidence="2">
    <location>
        <begin position="73"/>
        <end position="143"/>
    </location>
</feature>
<dbReference type="RefSeq" id="WP_114626379.1">
    <property type="nucleotide sequence ID" value="NZ_QQNA01000244.1"/>
</dbReference>
<dbReference type="Pfam" id="PF10756">
    <property type="entry name" value="bPH_6"/>
    <property type="match status" value="1"/>
</dbReference>
<dbReference type="Proteomes" id="UP000253741">
    <property type="component" value="Unassembled WGS sequence"/>
</dbReference>